<feature type="signal peptide" evidence="1">
    <location>
        <begin position="1"/>
        <end position="25"/>
    </location>
</feature>
<dbReference type="InterPro" id="IPR025388">
    <property type="entry name" value="Alginate_export_dom"/>
</dbReference>
<evidence type="ECO:0000313" key="4">
    <source>
        <dbReference type="Proteomes" id="UP000241167"/>
    </source>
</evidence>
<keyword evidence="1" id="KW-0732">Signal</keyword>
<dbReference type="EMBL" id="PXYI01000010">
    <property type="protein sequence ID" value="PSJ37101.1"/>
    <property type="molecule type" value="Genomic_DNA"/>
</dbReference>
<protein>
    <submittedName>
        <fullName evidence="3">Alginate export family protein</fullName>
    </submittedName>
</protein>
<organism evidence="3 4">
    <name type="scientific">Allosphingosinicella deserti</name>
    <dbReference type="NCBI Taxonomy" id="2116704"/>
    <lineage>
        <taxon>Bacteria</taxon>
        <taxon>Pseudomonadati</taxon>
        <taxon>Pseudomonadota</taxon>
        <taxon>Alphaproteobacteria</taxon>
        <taxon>Sphingomonadales</taxon>
        <taxon>Sphingomonadaceae</taxon>
        <taxon>Allosphingosinicella</taxon>
    </lineage>
</organism>
<name>A0A2P7QGJ3_9SPHN</name>
<reference evidence="3 4" key="1">
    <citation type="submission" date="2018-03" db="EMBL/GenBank/DDBJ databases">
        <title>The draft genome of Sphingosinicella sp. GL-C-18.</title>
        <authorList>
            <person name="Liu L."/>
            <person name="Li L."/>
            <person name="Liang L."/>
            <person name="Zhang X."/>
            <person name="Wang T."/>
        </authorList>
    </citation>
    <scope>NUCLEOTIDE SEQUENCE [LARGE SCALE GENOMIC DNA]</scope>
    <source>
        <strain evidence="3 4">GL-C-18</strain>
    </source>
</reference>
<dbReference type="InterPro" id="IPR053728">
    <property type="entry name" value="Alginate_Permeability_Chnl"/>
</dbReference>
<proteinExistence type="predicted"/>
<keyword evidence="4" id="KW-1185">Reference proteome</keyword>
<evidence type="ECO:0000313" key="3">
    <source>
        <dbReference type="EMBL" id="PSJ37101.1"/>
    </source>
</evidence>
<evidence type="ECO:0000256" key="1">
    <source>
        <dbReference type="SAM" id="SignalP"/>
    </source>
</evidence>
<feature type="domain" description="Alginate export" evidence="2">
    <location>
        <begin position="43"/>
        <end position="440"/>
    </location>
</feature>
<dbReference type="OrthoDB" id="7439590at2"/>
<dbReference type="Gene3D" id="2.40.160.100">
    <property type="match status" value="1"/>
</dbReference>
<accession>A0A2P7QGJ3</accession>
<dbReference type="Proteomes" id="UP000241167">
    <property type="component" value="Unassembled WGS sequence"/>
</dbReference>
<gene>
    <name evidence="3" type="ORF">C7I55_23860</name>
</gene>
<feature type="chain" id="PRO_5015113519" evidence="1">
    <location>
        <begin position="26"/>
        <end position="458"/>
    </location>
</feature>
<comment type="caution">
    <text evidence="3">The sequence shown here is derived from an EMBL/GenBank/DDBJ whole genome shotgun (WGS) entry which is preliminary data.</text>
</comment>
<evidence type="ECO:0000259" key="2">
    <source>
        <dbReference type="Pfam" id="PF13372"/>
    </source>
</evidence>
<dbReference type="Pfam" id="PF13372">
    <property type="entry name" value="Alginate_exp"/>
    <property type="match status" value="1"/>
</dbReference>
<sequence length="458" mass="50097">MITARFCIAASGAALLLGQPLAANAGPLQDAIGAGDAWKIRGSFRSRTEVIDGQFRPNVAENDFFQSFRSTLFAEYDAGPVRFGAEVIDARGYGQADNSSVGTAEINPLELGQAYVAVEFDDRLGQGSKGLVTAGRYTLAIGSKRLLDSYGAGNRVPTYTGINVDWKSAGGDRLIAFWSMPDLREPTTLHDIRHNRVKWDPETMDLQFFGASFTKANVLGGSVEFYGYRLWETDSEKRPTIDRHLFTPGMRFSRAPKTSTIDWDLEGAYQLGEVHATKSPTDIRFLDVSAWFVHAELGKSFAGAWSPRVSVHYDQASGDTANPNTYTRFDPLFGSRRTDFGPVGLYGPVNRANLISGGVRVEAAPTKRLDLGLMTRGLWLDSSTDSFGVTGVRDRTGNTGTYAGTQAEARVRYWLKPKVIRLDTAVAYLAKGKFLRDAPNAPDTGDTVYAGFDLTVDF</sequence>
<dbReference type="AlphaFoldDB" id="A0A2P7QGJ3"/>
<dbReference type="RefSeq" id="WP_106515542.1">
    <property type="nucleotide sequence ID" value="NZ_PXYI01000010.1"/>
</dbReference>